<evidence type="ECO:0000256" key="1">
    <source>
        <dbReference type="ARBA" id="ARBA00006217"/>
    </source>
</evidence>
<protein>
    <recommendedName>
        <fullName evidence="2 6">Carbonic anhydrase</fullName>
        <ecNumber evidence="2 6">4.2.1.1</ecNumber>
    </recommendedName>
    <alternativeName>
        <fullName evidence="6">Carbonate dehydratase</fullName>
    </alternativeName>
</protein>
<gene>
    <name evidence="7" type="ORF">GCM10009108_06700</name>
</gene>
<evidence type="ECO:0000256" key="6">
    <source>
        <dbReference type="RuleBase" id="RU003956"/>
    </source>
</evidence>
<dbReference type="SMART" id="SM00947">
    <property type="entry name" value="Pro_CA"/>
    <property type="match status" value="1"/>
</dbReference>
<evidence type="ECO:0000256" key="5">
    <source>
        <dbReference type="ARBA" id="ARBA00048348"/>
    </source>
</evidence>
<dbReference type="PROSITE" id="PS51318">
    <property type="entry name" value="TAT"/>
    <property type="match status" value="1"/>
</dbReference>
<sequence length="247" mass="25500">MCELNCCAKDAVPSRRAFLRSSLAAALAVAAGGALPGGLAAARAASVPKPQNVLDPDAALAKLVEGNERYVSGTARRHDFTHERLALTAGQNPYAAVLGCADSRVVPEYAFDCARGDLFVARVAGNFVNADMLGSLEYAVAVLGVPLMVVLGHERCGAVDAAVKAASQSAHYPGSIPSLVAAIAPSVEKARARTGNLQEAAVEQNVLDNVAGLAAHSAIIREATEAGKLRIVGGIYRLETGRIEFLG</sequence>
<dbReference type="PROSITE" id="PS00704">
    <property type="entry name" value="PROK_CO2_ANHYDRASE_1"/>
    <property type="match status" value="1"/>
</dbReference>
<reference evidence="8" key="1">
    <citation type="journal article" date="2019" name="Int. J. Syst. Evol. Microbiol.">
        <title>The Global Catalogue of Microorganisms (GCM) 10K type strain sequencing project: providing services to taxonomists for standard genome sequencing and annotation.</title>
        <authorList>
            <consortium name="The Broad Institute Genomics Platform"/>
            <consortium name="The Broad Institute Genome Sequencing Center for Infectious Disease"/>
            <person name="Wu L."/>
            <person name="Ma J."/>
        </authorList>
    </citation>
    <scope>NUCLEOTIDE SEQUENCE [LARGE SCALE GENOMIC DNA]</scope>
    <source>
        <strain evidence="8">JCM 15515</strain>
    </source>
</reference>
<dbReference type="InterPro" id="IPR001765">
    <property type="entry name" value="Carbonic_anhydrase"/>
</dbReference>
<comment type="similarity">
    <text evidence="1 6">Belongs to the beta-class carbonic anhydrase family.</text>
</comment>
<dbReference type="PANTHER" id="PTHR11002">
    <property type="entry name" value="CARBONIC ANHYDRASE"/>
    <property type="match status" value="1"/>
</dbReference>
<accession>A0ABP3W131</accession>
<comment type="catalytic activity">
    <reaction evidence="5 6">
        <text>hydrogencarbonate + H(+) = CO2 + H2O</text>
        <dbReference type="Rhea" id="RHEA:10748"/>
        <dbReference type="ChEBI" id="CHEBI:15377"/>
        <dbReference type="ChEBI" id="CHEBI:15378"/>
        <dbReference type="ChEBI" id="CHEBI:16526"/>
        <dbReference type="ChEBI" id="CHEBI:17544"/>
        <dbReference type="EC" id="4.2.1.1"/>
    </reaction>
</comment>
<dbReference type="EMBL" id="BAAAEX010000003">
    <property type="protein sequence ID" value="GAA0774750.1"/>
    <property type="molecule type" value="Genomic_DNA"/>
</dbReference>
<keyword evidence="3 6" id="KW-0862">Zinc</keyword>
<dbReference type="CDD" id="cd03378">
    <property type="entry name" value="beta_CA_cladeC"/>
    <property type="match status" value="1"/>
</dbReference>
<name>A0ABP3W131_9BURK</name>
<dbReference type="InterPro" id="IPR006311">
    <property type="entry name" value="TAT_signal"/>
</dbReference>
<dbReference type="Proteomes" id="UP001500573">
    <property type="component" value="Unassembled WGS sequence"/>
</dbReference>
<dbReference type="Pfam" id="PF00484">
    <property type="entry name" value="Pro_CA"/>
    <property type="match status" value="1"/>
</dbReference>
<keyword evidence="8" id="KW-1185">Reference proteome</keyword>
<evidence type="ECO:0000313" key="7">
    <source>
        <dbReference type="EMBL" id="GAA0774750.1"/>
    </source>
</evidence>
<proteinExistence type="inferred from homology"/>
<organism evidence="7 8">
    <name type="scientific">Castellaniella ginsengisoli</name>
    <dbReference type="NCBI Taxonomy" id="546114"/>
    <lineage>
        <taxon>Bacteria</taxon>
        <taxon>Pseudomonadati</taxon>
        <taxon>Pseudomonadota</taxon>
        <taxon>Betaproteobacteria</taxon>
        <taxon>Burkholderiales</taxon>
        <taxon>Alcaligenaceae</taxon>
        <taxon>Castellaniella</taxon>
    </lineage>
</organism>
<keyword evidence="4 6" id="KW-0456">Lyase</keyword>
<dbReference type="SUPFAM" id="SSF53056">
    <property type="entry name" value="beta-carbonic anhydrase, cab"/>
    <property type="match status" value="1"/>
</dbReference>
<dbReference type="Gene3D" id="3.40.1050.10">
    <property type="entry name" value="Carbonic anhydrase"/>
    <property type="match status" value="1"/>
</dbReference>
<dbReference type="InterPro" id="IPR015892">
    <property type="entry name" value="Carbonic_anhydrase_CS"/>
</dbReference>
<dbReference type="InterPro" id="IPR036874">
    <property type="entry name" value="Carbonic_anhydrase_sf"/>
</dbReference>
<evidence type="ECO:0000256" key="4">
    <source>
        <dbReference type="ARBA" id="ARBA00023239"/>
    </source>
</evidence>
<evidence type="ECO:0000256" key="3">
    <source>
        <dbReference type="ARBA" id="ARBA00022833"/>
    </source>
</evidence>
<comment type="function">
    <text evidence="6">Reversible hydration of carbon dioxide.</text>
</comment>
<evidence type="ECO:0000313" key="8">
    <source>
        <dbReference type="Proteomes" id="UP001500573"/>
    </source>
</evidence>
<dbReference type="EC" id="4.2.1.1" evidence="2 6"/>
<evidence type="ECO:0000256" key="2">
    <source>
        <dbReference type="ARBA" id="ARBA00012925"/>
    </source>
</evidence>
<dbReference type="PANTHER" id="PTHR11002:SF79">
    <property type="entry name" value="CARBONIC ANHYDRASE 2"/>
    <property type="match status" value="1"/>
</dbReference>
<dbReference type="PROSITE" id="PS00705">
    <property type="entry name" value="PROK_CO2_ANHYDRASE_2"/>
    <property type="match status" value="1"/>
</dbReference>
<comment type="caution">
    <text evidence="7">The sequence shown here is derived from an EMBL/GenBank/DDBJ whole genome shotgun (WGS) entry which is preliminary data.</text>
</comment>